<accession>A0ABT1KEB5</accession>
<evidence type="ECO:0000313" key="5">
    <source>
        <dbReference type="Proteomes" id="UP001320766"/>
    </source>
</evidence>
<keyword evidence="3" id="KW-1133">Transmembrane helix</keyword>
<feature type="compositionally biased region" description="Basic and acidic residues" evidence="2">
    <location>
        <begin position="1"/>
        <end position="12"/>
    </location>
</feature>
<name>A0ABT1KEB5_9ACTN</name>
<dbReference type="RefSeq" id="WP_253779654.1">
    <property type="nucleotide sequence ID" value="NZ_BAAAVE010000034.1"/>
</dbReference>
<comment type="caution">
    <text evidence="4">The sequence shown here is derived from an EMBL/GenBank/DDBJ whole genome shotgun (WGS) entry which is preliminary data.</text>
</comment>
<proteinExistence type="predicted"/>
<evidence type="ECO:0000256" key="1">
    <source>
        <dbReference type="SAM" id="Coils"/>
    </source>
</evidence>
<evidence type="ECO:0000256" key="2">
    <source>
        <dbReference type="SAM" id="MobiDB-lite"/>
    </source>
</evidence>
<dbReference type="Proteomes" id="UP001320766">
    <property type="component" value="Unassembled WGS sequence"/>
</dbReference>
<evidence type="ECO:0000313" key="4">
    <source>
        <dbReference type="EMBL" id="MCP2352352.1"/>
    </source>
</evidence>
<reference evidence="4 5" key="1">
    <citation type="submission" date="2022-06" db="EMBL/GenBank/DDBJ databases">
        <title>Sequencing the genomes of 1000 actinobacteria strains.</title>
        <authorList>
            <person name="Klenk H.-P."/>
        </authorList>
    </citation>
    <scope>NUCLEOTIDE SEQUENCE [LARGE SCALE GENOMIC DNA]</scope>
    <source>
        <strain evidence="4 5">DSM 44170</strain>
    </source>
</reference>
<feature type="transmembrane region" description="Helical" evidence="3">
    <location>
        <begin position="78"/>
        <end position="99"/>
    </location>
</feature>
<keyword evidence="5" id="KW-1185">Reference proteome</keyword>
<dbReference type="EMBL" id="JAMZEC010000001">
    <property type="protein sequence ID" value="MCP2352352.1"/>
    <property type="molecule type" value="Genomic_DNA"/>
</dbReference>
<evidence type="ECO:0000256" key="3">
    <source>
        <dbReference type="SAM" id="Phobius"/>
    </source>
</evidence>
<feature type="coiled-coil region" evidence="1">
    <location>
        <begin position="195"/>
        <end position="222"/>
    </location>
</feature>
<protein>
    <submittedName>
        <fullName evidence="4">Uncharacterized protein</fullName>
    </submittedName>
</protein>
<feature type="compositionally biased region" description="Low complexity" evidence="2">
    <location>
        <begin position="19"/>
        <end position="33"/>
    </location>
</feature>
<feature type="transmembrane region" description="Helical" evidence="3">
    <location>
        <begin position="105"/>
        <end position="124"/>
    </location>
</feature>
<gene>
    <name evidence="4" type="ORF">HD595_008474</name>
</gene>
<feature type="region of interest" description="Disordered" evidence="2">
    <location>
        <begin position="1"/>
        <end position="33"/>
    </location>
</feature>
<organism evidence="4 5">
    <name type="scientific">Nonomuraea roseoviolacea subsp. carminata</name>
    <dbReference type="NCBI Taxonomy" id="160689"/>
    <lineage>
        <taxon>Bacteria</taxon>
        <taxon>Bacillati</taxon>
        <taxon>Actinomycetota</taxon>
        <taxon>Actinomycetes</taxon>
        <taxon>Streptosporangiales</taxon>
        <taxon>Streptosporangiaceae</taxon>
        <taxon>Nonomuraea</taxon>
    </lineage>
</organism>
<keyword evidence="3" id="KW-0472">Membrane</keyword>
<keyword evidence="3" id="KW-0812">Transmembrane</keyword>
<keyword evidence="1" id="KW-0175">Coiled coil</keyword>
<sequence>MTTADDRAHGHADLPSPAPGEAAQAGADPAGGQAEVVVDPAVPREDAALLCGNPRLLALMRAGWAPEGGRRSTVLSAAARPAATALALAAVAAGLDLFLSERYTAFAVVMSSAALLIVGVLLKPRPDARAERRRAEEARVYETARRHEERYVLCDGLDGPARALMDRAHAAVASVMGSRVNAEGLLDGVRNAVMLPEQEWEIARLLAKLSELRAEHEEVLAEGVTPEVAAVAEPLGRALAGSEAAVVARVEALERYAGHVADAERAHRARGQIERLGATLPRYEELLAESGAAGPAVPELGRLAEDAGRLEQALRDSVRAARETLRPLTPDP</sequence>